<keyword evidence="2" id="KW-1185">Reference proteome</keyword>
<accession>A0A409VPA3</accession>
<proteinExistence type="predicted"/>
<name>A0A409VPA3_PSICY</name>
<comment type="caution">
    <text evidence="1">The sequence shown here is derived from an EMBL/GenBank/DDBJ whole genome shotgun (WGS) entry which is preliminary data.</text>
</comment>
<sequence length="67" mass="7697">MAKQKLPLEARRMRTIIVTLPIIAAFVLYKRLVLGEEQRKLPSALDAENRNVRLLETQKKDGTPKII</sequence>
<gene>
    <name evidence="1" type="ORF">CVT25_014265</name>
</gene>
<dbReference type="Proteomes" id="UP000283269">
    <property type="component" value="Unassembled WGS sequence"/>
</dbReference>
<dbReference type="STRING" id="93625.A0A409VPA3"/>
<reference evidence="1 2" key="1">
    <citation type="journal article" date="2018" name="Evol. Lett.">
        <title>Horizontal gene cluster transfer increased hallucinogenic mushroom diversity.</title>
        <authorList>
            <person name="Reynolds H.T."/>
            <person name="Vijayakumar V."/>
            <person name="Gluck-Thaler E."/>
            <person name="Korotkin H.B."/>
            <person name="Matheny P.B."/>
            <person name="Slot J.C."/>
        </authorList>
    </citation>
    <scope>NUCLEOTIDE SEQUENCE [LARGE SCALE GENOMIC DNA]</scope>
    <source>
        <strain evidence="1 2">2631</strain>
    </source>
</reference>
<organism evidence="1 2">
    <name type="scientific">Psilocybe cyanescens</name>
    <dbReference type="NCBI Taxonomy" id="93625"/>
    <lineage>
        <taxon>Eukaryota</taxon>
        <taxon>Fungi</taxon>
        <taxon>Dikarya</taxon>
        <taxon>Basidiomycota</taxon>
        <taxon>Agaricomycotina</taxon>
        <taxon>Agaricomycetes</taxon>
        <taxon>Agaricomycetidae</taxon>
        <taxon>Agaricales</taxon>
        <taxon>Agaricineae</taxon>
        <taxon>Strophariaceae</taxon>
        <taxon>Psilocybe</taxon>
    </lineage>
</organism>
<protein>
    <submittedName>
        <fullName evidence="1">Uncharacterized protein</fullName>
    </submittedName>
</protein>
<evidence type="ECO:0000313" key="1">
    <source>
        <dbReference type="EMBL" id="PPQ68102.1"/>
    </source>
</evidence>
<dbReference type="EMBL" id="NHYD01003964">
    <property type="protein sequence ID" value="PPQ68102.1"/>
    <property type="molecule type" value="Genomic_DNA"/>
</dbReference>
<dbReference type="InParanoid" id="A0A409VPA3"/>
<evidence type="ECO:0000313" key="2">
    <source>
        <dbReference type="Proteomes" id="UP000283269"/>
    </source>
</evidence>
<dbReference type="AlphaFoldDB" id="A0A409VPA3"/>
<dbReference type="OrthoDB" id="3784821at2759"/>